<dbReference type="Proteomes" id="UP000176233">
    <property type="component" value="Unassembled WGS sequence"/>
</dbReference>
<evidence type="ECO:0000313" key="3">
    <source>
        <dbReference type="Proteomes" id="UP000176233"/>
    </source>
</evidence>
<feature type="domain" description="Methyltransferase" evidence="1">
    <location>
        <begin position="27"/>
        <end position="139"/>
    </location>
</feature>
<name>A0A1F5NPX1_9BACT</name>
<dbReference type="InterPro" id="IPR025714">
    <property type="entry name" value="Methyltranfer_dom"/>
</dbReference>
<accession>A0A1F5NPX1</accession>
<sequence>MHKLAFDHSSKFLDPQKILFAVGIANGQTLADLGAGSGFYSLTAGKLVGEQGLVYSVDILDSALGRIASEARVQGIKNIKTMLCDLEQARSCQQIPTGSVDVVLMANISHQITNLNNLFAEAYRLLKTGGKLLVIEWNEEPSVLGPASKQRISSQEVRKTAAKATLKEVGTIPADTYHYGLVFIK</sequence>
<comment type="caution">
    <text evidence="2">The sequence shown here is derived from an EMBL/GenBank/DDBJ whole genome shotgun (WGS) entry which is preliminary data.</text>
</comment>
<dbReference type="AlphaFoldDB" id="A0A1F5NPX1"/>
<dbReference type="CDD" id="cd02440">
    <property type="entry name" value="AdoMet_MTases"/>
    <property type="match status" value="1"/>
</dbReference>
<reference evidence="2 3" key="1">
    <citation type="journal article" date="2016" name="Nat. Commun.">
        <title>Thousands of microbial genomes shed light on interconnected biogeochemical processes in an aquifer system.</title>
        <authorList>
            <person name="Anantharaman K."/>
            <person name="Brown C.T."/>
            <person name="Hug L.A."/>
            <person name="Sharon I."/>
            <person name="Castelle C.J."/>
            <person name="Probst A.J."/>
            <person name="Thomas B.C."/>
            <person name="Singh A."/>
            <person name="Wilkins M.J."/>
            <person name="Karaoz U."/>
            <person name="Brodie E.L."/>
            <person name="Williams K.H."/>
            <person name="Hubbard S.S."/>
            <person name="Banfield J.F."/>
        </authorList>
    </citation>
    <scope>NUCLEOTIDE SEQUENCE [LARGE SCALE GENOMIC DNA]</scope>
</reference>
<dbReference type="Pfam" id="PF13847">
    <property type="entry name" value="Methyltransf_31"/>
    <property type="match status" value="1"/>
</dbReference>
<dbReference type="EMBL" id="MFEJ01000030">
    <property type="protein sequence ID" value="OGE79735.1"/>
    <property type="molecule type" value="Genomic_DNA"/>
</dbReference>
<proteinExistence type="predicted"/>
<organism evidence="2 3">
    <name type="scientific">Candidatus Doudnabacteria bacterium RIFCSPHIGHO2_01_FULL_45_18</name>
    <dbReference type="NCBI Taxonomy" id="1817823"/>
    <lineage>
        <taxon>Bacteria</taxon>
        <taxon>Candidatus Doudnaibacteriota</taxon>
    </lineage>
</organism>
<dbReference type="SUPFAM" id="SSF53335">
    <property type="entry name" value="S-adenosyl-L-methionine-dependent methyltransferases"/>
    <property type="match status" value="1"/>
</dbReference>
<dbReference type="InterPro" id="IPR029063">
    <property type="entry name" value="SAM-dependent_MTases_sf"/>
</dbReference>
<evidence type="ECO:0000259" key="1">
    <source>
        <dbReference type="Pfam" id="PF13847"/>
    </source>
</evidence>
<dbReference type="Gene3D" id="3.40.50.150">
    <property type="entry name" value="Vaccinia Virus protein VP39"/>
    <property type="match status" value="1"/>
</dbReference>
<protein>
    <recommendedName>
        <fullName evidence="1">Methyltransferase domain-containing protein</fullName>
    </recommendedName>
</protein>
<evidence type="ECO:0000313" key="2">
    <source>
        <dbReference type="EMBL" id="OGE79735.1"/>
    </source>
</evidence>
<gene>
    <name evidence="2" type="ORF">A2660_01600</name>
</gene>